<protein>
    <submittedName>
        <fullName evidence="1">Uncharacterized protein</fullName>
    </submittedName>
</protein>
<gene>
    <name evidence="1" type="ORF">VB264_10345</name>
</gene>
<reference evidence="1 2" key="1">
    <citation type="submission" date="2023-12" db="EMBL/GenBank/DDBJ databases">
        <title>Novel species of the genus Arcicella isolated from rivers.</title>
        <authorList>
            <person name="Lu H."/>
        </authorList>
    </citation>
    <scope>NUCLEOTIDE SEQUENCE [LARGE SCALE GENOMIC DNA]</scope>
    <source>
        <strain evidence="1 2">LMG 21963</strain>
    </source>
</reference>
<proteinExistence type="predicted"/>
<evidence type="ECO:0000313" key="2">
    <source>
        <dbReference type="Proteomes" id="UP001304671"/>
    </source>
</evidence>
<keyword evidence="2" id="KW-1185">Reference proteome</keyword>
<dbReference type="EMBL" id="JAYFUL010000013">
    <property type="protein sequence ID" value="MEA5258180.1"/>
    <property type="molecule type" value="Genomic_DNA"/>
</dbReference>
<dbReference type="Proteomes" id="UP001304671">
    <property type="component" value="Unassembled WGS sequence"/>
</dbReference>
<accession>A0ABU5QM83</accession>
<sequence length="78" mass="8790">MEATFKIPVNALPNIVKSIKSLFGSTVMIDITVKESEQNKDIDYTEMFKRTELTRLKNEAISVPEGLDLYALANEVNL</sequence>
<organism evidence="1 2">
    <name type="scientific">Arcicella aquatica</name>
    <dbReference type="NCBI Taxonomy" id="217141"/>
    <lineage>
        <taxon>Bacteria</taxon>
        <taxon>Pseudomonadati</taxon>
        <taxon>Bacteroidota</taxon>
        <taxon>Cytophagia</taxon>
        <taxon>Cytophagales</taxon>
        <taxon>Flectobacillaceae</taxon>
        <taxon>Arcicella</taxon>
    </lineage>
</organism>
<comment type="caution">
    <text evidence="1">The sequence shown here is derived from an EMBL/GenBank/DDBJ whole genome shotgun (WGS) entry which is preliminary data.</text>
</comment>
<dbReference type="RefSeq" id="WP_323249093.1">
    <property type="nucleotide sequence ID" value="NZ_JAYFUL010000013.1"/>
</dbReference>
<name>A0ABU5QM83_9BACT</name>
<evidence type="ECO:0000313" key="1">
    <source>
        <dbReference type="EMBL" id="MEA5258180.1"/>
    </source>
</evidence>